<dbReference type="PANTHER" id="PTHR12369">
    <property type="entry name" value="CHONDROITIN SYNTHASE"/>
    <property type="match status" value="1"/>
</dbReference>
<keyword evidence="11" id="KW-0732">Signal</keyword>
<name>A0A8B6DPY2_MYTGA</name>
<keyword evidence="5 9" id="KW-0735">Signal-anchor</keyword>
<dbReference type="AlphaFoldDB" id="A0A8B6DPY2"/>
<dbReference type="EMBL" id="UYJE01003795">
    <property type="protein sequence ID" value="VDI22480.1"/>
    <property type="molecule type" value="Genomic_DNA"/>
</dbReference>
<evidence type="ECO:0000256" key="4">
    <source>
        <dbReference type="ARBA" id="ARBA00022692"/>
    </source>
</evidence>
<dbReference type="EC" id="2.4.1.-" evidence="9"/>
<feature type="chain" id="PRO_5033043725" description="Hexosyltransferase" evidence="11">
    <location>
        <begin position="24"/>
        <end position="538"/>
    </location>
</feature>
<comment type="subcellular location">
    <subcellularLocation>
        <location evidence="1 9">Golgi apparatus</location>
        <location evidence="1 9">Golgi stack membrane</location>
        <topology evidence="1 9">Single-pass type II membrane protein</topology>
    </subcellularLocation>
</comment>
<feature type="signal peptide" evidence="11">
    <location>
        <begin position="1"/>
        <end position="23"/>
    </location>
</feature>
<evidence type="ECO:0000256" key="11">
    <source>
        <dbReference type="SAM" id="SignalP"/>
    </source>
</evidence>
<keyword evidence="3 9" id="KW-0808">Transferase</keyword>
<evidence type="ECO:0000256" key="2">
    <source>
        <dbReference type="ARBA" id="ARBA00009239"/>
    </source>
</evidence>
<dbReference type="GO" id="GO:0047238">
    <property type="term" value="F:glucuronosyl-N-acetylgalactosaminyl-proteoglycan 4-beta-N-acetylgalactosaminyltransferase activity"/>
    <property type="evidence" value="ECO:0007669"/>
    <property type="project" value="TreeGrafter"/>
</dbReference>
<dbReference type="InterPro" id="IPR029044">
    <property type="entry name" value="Nucleotide-diphossugar_trans"/>
</dbReference>
<keyword evidence="13" id="KW-1185">Reference proteome</keyword>
<dbReference type="Gene3D" id="3.90.550.10">
    <property type="entry name" value="Spore Coat Polysaccharide Biosynthesis Protein SpsA, Chain A"/>
    <property type="match status" value="1"/>
</dbReference>
<protein>
    <recommendedName>
        <fullName evidence="9">Hexosyltransferase</fullName>
        <ecNumber evidence="9">2.4.1.-</ecNumber>
    </recommendedName>
</protein>
<evidence type="ECO:0000256" key="1">
    <source>
        <dbReference type="ARBA" id="ARBA00004447"/>
    </source>
</evidence>
<proteinExistence type="inferred from homology"/>
<keyword evidence="8" id="KW-0472">Membrane</keyword>
<comment type="similarity">
    <text evidence="2 9">Belongs to the chondroitin N-acetylgalactosaminyltransferase family.</text>
</comment>
<evidence type="ECO:0000313" key="13">
    <source>
        <dbReference type="Proteomes" id="UP000596742"/>
    </source>
</evidence>
<evidence type="ECO:0000256" key="8">
    <source>
        <dbReference type="ARBA" id="ARBA00023136"/>
    </source>
</evidence>
<evidence type="ECO:0000256" key="7">
    <source>
        <dbReference type="ARBA" id="ARBA00023034"/>
    </source>
</evidence>
<accession>A0A8B6DPY2</accession>
<dbReference type="PANTHER" id="PTHR12369:SF45">
    <property type="entry name" value="HEXOSYLTRANSFERASE"/>
    <property type="match status" value="1"/>
</dbReference>
<dbReference type="GO" id="GO:0032580">
    <property type="term" value="C:Golgi cisterna membrane"/>
    <property type="evidence" value="ECO:0007669"/>
    <property type="project" value="UniProtKB-SubCell"/>
</dbReference>
<sequence>MKLMPRFLLLLFLLSALTMLFVAKCGLHIDLESSQTGLPIPDHDHIKSRGLFSDVIEETEKKYQNKIDELQEKITALEKSIRDQTTKMQNVSSPKPSPSEIIIEGVSDVTFNQVNVSNEMQQYFEGKLKAAEILHGVEMKSEYEITAFNRFTINRIYLVDPGLGKRVVEKPIGLKRRDLHEVLTFAINILNKQRPMESKQFSFSDFVEGIYRTHATSGTHYELFFRNLDFLTDKSRYTKVVIMRPFGPLFSVSTTQVNTGQEWINLILPLKNRLDSFMQFMTRFEETVIAKDKRVFLTVVYFGNEGLMGAKNIMSATAKNTGYKHLRLVNLNEDFSRGRGLQVGVQNWKNGDVILFLCDVDIVFSLEFLERCRLNTERTKKVYYPIVFSLYNPKVVYTLQGYPIPQEKDQLVISKQTGFWRDFGYGMTCQYRSDFLMTKGFDETFNGWGGEDVALYKKYVRSHYMVMRATDPGIFHLWHEKYCDPKLPTEHYEGCIRSKALSEASHPQLGFLVFQDEMKNRQNQTNLSLRNNNPTVRR</sequence>
<evidence type="ECO:0000313" key="12">
    <source>
        <dbReference type="EMBL" id="VDI22480.1"/>
    </source>
</evidence>
<organism evidence="12 13">
    <name type="scientific">Mytilus galloprovincialis</name>
    <name type="common">Mediterranean mussel</name>
    <dbReference type="NCBI Taxonomy" id="29158"/>
    <lineage>
        <taxon>Eukaryota</taxon>
        <taxon>Metazoa</taxon>
        <taxon>Spiralia</taxon>
        <taxon>Lophotrochozoa</taxon>
        <taxon>Mollusca</taxon>
        <taxon>Bivalvia</taxon>
        <taxon>Autobranchia</taxon>
        <taxon>Pteriomorphia</taxon>
        <taxon>Mytilida</taxon>
        <taxon>Mytiloidea</taxon>
        <taxon>Mytilidae</taxon>
        <taxon>Mytilinae</taxon>
        <taxon>Mytilus</taxon>
    </lineage>
</organism>
<gene>
    <name evidence="12" type="ORF">MGAL_10B051938</name>
</gene>
<dbReference type="Pfam" id="PF05679">
    <property type="entry name" value="CHGN"/>
    <property type="match status" value="1"/>
</dbReference>
<comment type="caution">
    <text evidence="12">The sequence shown here is derived from an EMBL/GenBank/DDBJ whole genome shotgun (WGS) entry which is preliminary data.</text>
</comment>
<keyword evidence="7 9" id="KW-0333">Golgi apparatus</keyword>
<dbReference type="SUPFAM" id="SSF53448">
    <property type="entry name" value="Nucleotide-diphospho-sugar transferases"/>
    <property type="match status" value="1"/>
</dbReference>
<keyword evidence="12" id="KW-0328">Glycosyltransferase</keyword>
<evidence type="ECO:0000256" key="5">
    <source>
        <dbReference type="ARBA" id="ARBA00022968"/>
    </source>
</evidence>
<evidence type="ECO:0000256" key="3">
    <source>
        <dbReference type="ARBA" id="ARBA00022679"/>
    </source>
</evidence>
<evidence type="ECO:0000256" key="10">
    <source>
        <dbReference type="SAM" id="Coils"/>
    </source>
</evidence>
<reference evidence="12" key="1">
    <citation type="submission" date="2018-11" db="EMBL/GenBank/DDBJ databases">
        <authorList>
            <person name="Alioto T."/>
            <person name="Alioto T."/>
        </authorList>
    </citation>
    <scope>NUCLEOTIDE SEQUENCE</scope>
</reference>
<keyword evidence="4" id="KW-0812">Transmembrane</keyword>
<dbReference type="OrthoDB" id="431432at2759"/>
<keyword evidence="6" id="KW-1133">Transmembrane helix</keyword>
<keyword evidence="10" id="KW-0175">Coiled coil</keyword>
<evidence type="ECO:0000256" key="6">
    <source>
        <dbReference type="ARBA" id="ARBA00022989"/>
    </source>
</evidence>
<feature type="coiled-coil region" evidence="10">
    <location>
        <begin position="53"/>
        <end position="87"/>
    </location>
</feature>
<dbReference type="Proteomes" id="UP000596742">
    <property type="component" value="Unassembled WGS sequence"/>
</dbReference>
<evidence type="ECO:0000256" key="9">
    <source>
        <dbReference type="RuleBase" id="RU364016"/>
    </source>
</evidence>
<dbReference type="InterPro" id="IPR008428">
    <property type="entry name" value="Chond_GalNAc"/>
</dbReference>
<dbReference type="InterPro" id="IPR051227">
    <property type="entry name" value="CS_glycosyltransferase"/>
</dbReference>